<accession>A0A2W5U360</accession>
<keyword evidence="1" id="KW-0472">Membrane</keyword>
<name>A0A2W5U360_CERSP</name>
<evidence type="ECO:0000313" key="2">
    <source>
        <dbReference type="EMBL" id="PZQ97783.1"/>
    </source>
</evidence>
<dbReference type="Proteomes" id="UP000248975">
    <property type="component" value="Unassembled WGS sequence"/>
</dbReference>
<comment type="caution">
    <text evidence="2">The sequence shown here is derived from an EMBL/GenBank/DDBJ whole genome shotgun (WGS) entry which is preliminary data.</text>
</comment>
<dbReference type="AlphaFoldDB" id="A0A2W5U360"/>
<proteinExistence type="predicted"/>
<organism evidence="2 3">
    <name type="scientific">Cereibacter sphaeroides</name>
    <name type="common">Rhodobacter sphaeroides</name>
    <dbReference type="NCBI Taxonomy" id="1063"/>
    <lineage>
        <taxon>Bacteria</taxon>
        <taxon>Pseudomonadati</taxon>
        <taxon>Pseudomonadota</taxon>
        <taxon>Alphaproteobacteria</taxon>
        <taxon>Rhodobacterales</taxon>
        <taxon>Paracoccaceae</taxon>
        <taxon>Cereibacter</taxon>
    </lineage>
</organism>
<evidence type="ECO:0000313" key="3">
    <source>
        <dbReference type="Proteomes" id="UP000248975"/>
    </source>
</evidence>
<feature type="transmembrane region" description="Helical" evidence="1">
    <location>
        <begin position="13"/>
        <end position="35"/>
    </location>
</feature>
<sequence length="204" mass="21813">MIMAQVDNSWSRWVSWLKVILPLVALAMLSSIFLVSRSIDPTTALPYTDVDVADRAREPRLTAPRFSGVTDDGALVTLDAEDMRPDLQRPGSGSATQLKARMVTPDGGTTDVESATGQIDSTAGTYQMTGDVKVTNSAGYVFTAPFVTGSLNASDLDATGPVDTDAPMGHITSDAMQLRADPDAPGQYLLVFNGRVRLVYTPEK</sequence>
<keyword evidence="1" id="KW-1133">Transmembrane helix</keyword>
<reference evidence="2 3" key="1">
    <citation type="submission" date="2017-08" db="EMBL/GenBank/DDBJ databases">
        <title>Infants hospitalized years apart are colonized by the same room-sourced microbial strains.</title>
        <authorList>
            <person name="Brooks B."/>
            <person name="Olm M.R."/>
            <person name="Firek B.A."/>
            <person name="Baker R."/>
            <person name="Thomas B.C."/>
            <person name="Morowitz M.J."/>
            <person name="Banfield J.F."/>
        </authorList>
    </citation>
    <scope>NUCLEOTIDE SEQUENCE [LARGE SCALE GENOMIC DNA]</scope>
    <source>
        <strain evidence="2">S2_003_000_R2_11</strain>
    </source>
</reference>
<keyword evidence="1" id="KW-0812">Transmembrane</keyword>
<evidence type="ECO:0008006" key="4">
    <source>
        <dbReference type="Google" id="ProtNLM"/>
    </source>
</evidence>
<protein>
    <recommendedName>
        <fullName evidence="4">LPS export ABC transporter periplasmic protein LptC</fullName>
    </recommendedName>
</protein>
<dbReference type="EMBL" id="QFQS01000002">
    <property type="protein sequence ID" value="PZQ97783.1"/>
    <property type="molecule type" value="Genomic_DNA"/>
</dbReference>
<gene>
    <name evidence="2" type="ORF">DI533_11520</name>
</gene>
<evidence type="ECO:0000256" key="1">
    <source>
        <dbReference type="SAM" id="Phobius"/>
    </source>
</evidence>